<accession>A0A8S5ST91</accession>
<reference evidence="1" key="1">
    <citation type="journal article" date="2021" name="Proc. Natl. Acad. Sci. U.S.A.">
        <title>A Catalog of Tens of Thousands of Viruses from Human Metagenomes Reveals Hidden Associations with Chronic Diseases.</title>
        <authorList>
            <person name="Tisza M.J."/>
            <person name="Buck C.B."/>
        </authorList>
    </citation>
    <scope>NUCLEOTIDE SEQUENCE</scope>
    <source>
        <strain evidence="1">Ctcqm2</strain>
    </source>
</reference>
<evidence type="ECO:0000313" key="1">
    <source>
        <dbReference type="EMBL" id="DAF54166.1"/>
    </source>
</evidence>
<sequence length="45" mass="5161">MKSPHEEIAATLREYAEWADANIYEVPIMLPDNLRKAADMLEKGE</sequence>
<proteinExistence type="predicted"/>
<dbReference type="EMBL" id="BK032673">
    <property type="protein sequence ID" value="DAF54166.1"/>
    <property type="molecule type" value="Genomic_DNA"/>
</dbReference>
<organism evidence="1">
    <name type="scientific">Phage sp. ctcqm2</name>
    <dbReference type="NCBI Taxonomy" id="2828007"/>
    <lineage>
        <taxon>Viruses</taxon>
    </lineage>
</organism>
<name>A0A8S5ST91_9VIRU</name>
<protein>
    <submittedName>
        <fullName evidence="1">Uncharacterized protein</fullName>
    </submittedName>
</protein>